<organism evidence="2 3">
    <name type="scientific">Adiantum capillus-veneris</name>
    <name type="common">Maidenhair fern</name>
    <dbReference type="NCBI Taxonomy" id="13818"/>
    <lineage>
        <taxon>Eukaryota</taxon>
        <taxon>Viridiplantae</taxon>
        <taxon>Streptophyta</taxon>
        <taxon>Embryophyta</taxon>
        <taxon>Tracheophyta</taxon>
        <taxon>Polypodiopsida</taxon>
        <taxon>Polypodiidae</taxon>
        <taxon>Polypodiales</taxon>
        <taxon>Pteridineae</taxon>
        <taxon>Pteridaceae</taxon>
        <taxon>Vittarioideae</taxon>
        <taxon>Adiantum</taxon>
    </lineage>
</organism>
<keyword evidence="3" id="KW-1185">Reference proteome</keyword>
<keyword evidence="1" id="KW-0812">Transmembrane</keyword>
<protein>
    <submittedName>
        <fullName evidence="2">Uncharacterized protein</fullName>
    </submittedName>
</protein>
<dbReference type="Proteomes" id="UP000886520">
    <property type="component" value="Chromosome 13"/>
</dbReference>
<evidence type="ECO:0000313" key="3">
    <source>
        <dbReference type="Proteomes" id="UP000886520"/>
    </source>
</evidence>
<keyword evidence="1" id="KW-1133">Transmembrane helix</keyword>
<comment type="caution">
    <text evidence="2">The sequence shown here is derived from an EMBL/GenBank/DDBJ whole genome shotgun (WGS) entry which is preliminary data.</text>
</comment>
<evidence type="ECO:0000256" key="1">
    <source>
        <dbReference type="SAM" id="Phobius"/>
    </source>
</evidence>
<name>A0A9D4UPV0_ADICA</name>
<proteinExistence type="predicted"/>
<accession>A0A9D4UPV0</accession>
<sequence>MVFGRSSCHSSWWWCMDVVEILKLRRLLIYLELLVMMHGVWIVKLRGLLVALELLVMMHGSGAVAVCLDAAWMS</sequence>
<feature type="transmembrane region" description="Helical" evidence="1">
    <location>
        <begin position="27"/>
        <end position="43"/>
    </location>
</feature>
<gene>
    <name evidence="2" type="ORF">GOP47_0013986</name>
</gene>
<evidence type="ECO:0000313" key="2">
    <source>
        <dbReference type="EMBL" id="KAI5071735.1"/>
    </source>
</evidence>
<reference evidence="2" key="1">
    <citation type="submission" date="2021-01" db="EMBL/GenBank/DDBJ databases">
        <title>Adiantum capillus-veneris genome.</title>
        <authorList>
            <person name="Fang Y."/>
            <person name="Liao Q."/>
        </authorList>
    </citation>
    <scope>NUCLEOTIDE SEQUENCE</scope>
    <source>
        <strain evidence="2">H3</strain>
        <tissue evidence="2">Leaf</tissue>
    </source>
</reference>
<keyword evidence="1" id="KW-0472">Membrane</keyword>
<dbReference type="AlphaFoldDB" id="A0A9D4UPV0"/>
<dbReference type="EMBL" id="JABFUD020000013">
    <property type="protein sequence ID" value="KAI5071735.1"/>
    <property type="molecule type" value="Genomic_DNA"/>
</dbReference>